<keyword evidence="3" id="KW-1185">Reference proteome</keyword>
<feature type="region of interest" description="Disordered" evidence="1">
    <location>
        <begin position="19"/>
        <end position="50"/>
    </location>
</feature>
<protein>
    <submittedName>
        <fullName evidence="2">Uncharacterized protein</fullName>
    </submittedName>
</protein>
<organism evidence="2 3">
    <name type="scientific">Phaseolus coccineus</name>
    <name type="common">Scarlet runner bean</name>
    <name type="synonym">Phaseolus multiflorus</name>
    <dbReference type="NCBI Taxonomy" id="3886"/>
    <lineage>
        <taxon>Eukaryota</taxon>
        <taxon>Viridiplantae</taxon>
        <taxon>Streptophyta</taxon>
        <taxon>Embryophyta</taxon>
        <taxon>Tracheophyta</taxon>
        <taxon>Spermatophyta</taxon>
        <taxon>Magnoliopsida</taxon>
        <taxon>eudicotyledons</taxon>
        <taxon>Gunneridae</taxon>
        <taxon>Pentapetalae</taxon>
        <taxon>rosids</taxon>
        <taxon>fabids</taxon>
        <taxon>Fabales</taxon>
        <taxon>Fabaceae</taxon>
        <taxon>Papilionoideae</taxon>
        <taxon>50 kb inversion clade</taxon>
        <taxon>NPAAA clade</taxon>
        <taxon>indigoferoid/millettioid clade</taxon>
        <taxon>Phaseoleae</taxon>
        <taxon>Phaseolus</taxon>
    </lineage>
</organism>
<evidence type="ECO:0000313" key="2">
    <source>
        <dbReference type="EMBL" id="KAK7382629.1"/>
    </source>
</evidence>
<dbReference type="AlphaFoldDB" id="A0AAN9RT19"/>
<reference evidence="2 3" key="1">
    <citation type="submission" date="2024-01" db="EMBL/GenBank/DDBJ databases">
        <title>The genomes of 5 underutilized Papilionoideae crops provide insights into root nodulation and disease resistanc.</title>
        <authorList>
            <person name="Jiang F."/>
        </authorList>
    </citation>
    <scope>NUCLEOTIDE SEQUENCE [LARGE SCALE GENOMIC DNA]</scope>
    <source>
        <strain evidence="2">JINMINGXINNONG_FW02</strain>
        <tissue evidence="2">Leaves</tissue>
    </source>
</reference>
<accession>A0AAN9RT19</accession>
<comment type="caution">
    <text evidence="2">The sequence shown here is derived from an EMBL/GenBank/DDBJ whole genome shotgun (WGS) entry which is preliminary data.</text>
</comment>
<proteinExistence type="predicted"/>
<feature type="compositionally biased region" description="Basic and acidic residues" evidence="1">
    <location>
        <begin position="19"/>
        <end position="29"/>
    </location>
</feature>
<dbReference type="EMBL" id="JAYMYR010000001">
    <property type="protein sequence ID" value="KAK7382629.1"/>
    <property type="molecule type" value="Genomic_DNA"/>
</dbReference>
<dbReference type="Proteomes" id="UP001374584">
    <property type="component" value="Unassembled WGS sequence"/>
</dbReference>
<evidence type="ECO:0000256" key="1">
    <source>
        <dbReference type="SAM" id="MobiDB-lite"/>
    </source>
</evidence>
<gene>
    <name evidence="2" type="ORF">VNO80_01578</name>
</gene>
<evidence type="ECO:0000313" key="3">
    <source>
        <dbReference type="Proteomes" id="UP001374584"/>
    </source>
</evidence>
<name>A0AAN9RT19_PHACN</name>
<sequence>MLQIPPILMNSILTHHVVTRESHEDKLPETKISVEGNRPDQEKAGRSAASTDLSVLARHLQSIEREAMC</sequence>